<proteinExistence type="predicted"/>
<dbReference type="AlphaFoldDB" id="A0A847S5X0"/>
<comment type="caution">
    <text evidence="3">The sequence shown here is derived from an EMBL/GenBank/DDBJ whole genome shotgun (WGS) entry which is preliminary data.</text>
</comment>
<protein>
    <submittedName>
        <fullName evidence="3">Cobalamin-binding protein</fullName>
    </submittedName>
</protein>
<dbReference type="InterPro" id="IPR050902">
    <property type="entry name" value="ABC_Transporter_SBP"/>
</dbReference>
<dbReference type="CDD" id="cd01144">
    <property type="entry name" value="BtuF"/>
    <property type="match status" value="1"/>
</dbReference>
<dbReference type="RefSeq" id="WP_168876808.1">
    <property type="nucleotide sequence ID" value="NZ_JABAIM010000001.1"/>
</dbReference>
<dbReference type="Proteomes" id="UP000587991">
    <property type="component" value="Unassembled WGS sequence"/>
</dbReference>
<evidence type="ECO:0000313" key="3">
    <source>
        <dbReference type="EMBL" id="NLR75264.1"/>
    </source>
</evidence>
<keyword evidence="4" id="KW-1185">Reference proteome</keyword>
<organism evidence="3 4">
    <name type="scientific">Leeia aquatica</name>
    <dbReference type="NCBI Taxonomy" id="2725557"/>
    <lineage>
        <taxon>Bacteria</taxon>
        <taxon>Pseudomonadati</taxon>
        <taxon>Pseudomonadota</taxon>
        <taxon>Betaproteobacteria</taxon>
        <taxon>Neisseriales</taxon>
        <taxon>Leeiaceae</taxon>
        <taxon>Leeia</taxon>
    </lineage>
</organism>
<dbReference type="Pfam" id="PF01497">
    <property type="entry name" value="Peripla_BP_2"/>
    <property type="match status" value="1"/>
</dbReference>
<evidence type="ECO:0000256" key="1">
    <source>
        <dbReference type="ARBA" id="ARBA00022729"/>
    </source>
</evidence>
<dbReference type="PANTHER" id="PTHR30535">
    <property type="entry name" value="VITAMIN B12-BINDING PROTEIN"/>
    <property type="match status" value="1"/>
</dbReference>
<keyword evidence="1" id="KW-0732">Signal</keyword>
<reference evidence="3 4" key="1">
    <citation type="submission" date="2020-04" db="EMBL/GenBank/DDBJ databases">
        <title>Draft genome of Leeia sp. IMCC25680.</title>
        <authorList>
            <person name="Song J."/>
            <person name="Cho J.-C."/>
        </authorList>
    </citation>
    <scope>NUCLEOTIDE SEQUENCE [LARGE SCALE GENOMIC DNA]</scope>
    <source>
        <strain evidence="3 4">IMCC25680</strain>
    </source>
</reference>
<dbReference type="GO" id="GO:0071281">
    <property type="term" value="P:cellular response to iron ion"/>
    <property type="evidence" value="ECO:0007669"/>
    <property type="project" value="TreeGrafter"/>
</dbReference>
<evidence type="ECO:0000259" key="2">
    <source>
        <dbReference type="PROSITE" id="PS50983"/>
    </source>
</evidence>
<dbReference type="SUPFAM" id="SSF53807">
    <property type="entry name" value="Helical backbone' metal receptor"/>
    <property type="match status" value="1"/>
</dbReference>
<dbReference type="InterPro" id="IPR002491">
    <property type="entry name" value="ABC_transptr_periplasmic_BD"/>
</dbReference>
<evidence type="ECO:0000313" key="4">
    <source>
        <dbReference type="Proteomes" id="UP000587991"/>
    </source>
</evidence>
<sequence>MKAWLLGLWVSPVMALSVQDDAGRTVTLPHVPQRIISLAPHATELLFEVGAGAQVVGVSAWSDYPAAARSKVQIGGIDALDIERIQALKPDLVVAWQSGNRASDVSQLQRLGLPVYYSEIQRVDAMPDALRRLGRLTGHDQTGAQKARQVAQDWSALQQRYARRTPVTVFYQVWSHPLMTVSAQQFIGDAIARCGGVNPFAHLPGLTPTIGVEDVLLARPQVLVTSTPDGQPDGSLQDWARWSALPAVARKQYLYLRADWLSRPTPRLLWGIRQLCEGIERTRQQSDH</sequence>
<dbReference type="InterPro" id="IPR054828">
    <property type="entry name" value="Vit_B12_bind_prot"/>
</dbReference>
<dbReference type="NCBIfam" id="NF038402">
    <property type="entry name" value="TroA_like"/>
    <property type="match status" value="1"/>
</dbReference>
<dbReference type="PANTHER" id="PTHR30535:SF34">
    <property type="entry name" value="MOLYBDATE-BINDING PROTEIN MOLA"/>
    <property type="match status" value="1"/>
</dbReference>
<gene>
    <name evidence="3" type="ORF">HF682_08840</name>
</gene>
<dbReference type="Gene3D" id="3.40.50.1980">
    <property type="entry name" value="Nitrogenase molybdenum iron protein domain"/>
    <property type="match status" value="2"/>
</dbReference>
<name>A0A847S5X0_9NEIS</name>
<dbReference type="PROSITE" id="PS50983">
    <property type="entry name" value="FE_B12_PBP"/>
    <property type="match status" value="1"/>
</dbReference>
<dbReference type="EMBL" id="JABAIM010000001">
    <property type="protein sequence ID" value="NLR75264.1"/>
    <property type="molecule type" value="Genomic_DNA"/>
</dbReference>
<accession>A0A847S5X0</accession>
<feature type="domain" description="Fe/B12 periplasmic-binding" evidence="2">
    <location>
        <begin position="34"/>
        <end position="283"/>
    </location>
</feature>